<organism evidence="1 2">
    <name type="scientific">Lacticaseibacillus mingshuiensis</name>
    <dbReference type="NCBI Taxonomy" id="2799574"/>
    <lineage>
        <taxon>Bacteria</taxon>
        <taxon>Bacillati</taxon>
        <taxon>Bacillota</taxon>
        <taxon>Bacilli</taxon>
        <taxon>Lactobacillales</taxon>
        <taxon>Lactobacillaceae</taxon>
        <taxon>Lacticaseibacillus</taxon>
    </lineage>
</organism>
<dbReference type="EMBL" id="JBHTOC010000009">
    <property type="protein sequence ID" value="MFD1430088.1"/>
    <property type="molecule type" value="Genomic_DNA"/>
</dbReference>
<sequence length="294" mass="33166">MKEQSSGALFRAIRLSRGWTIDQVRGDISRSTVSRFENDQVALPIERFNMLLQQSGISFSEVMSNREKENYTENFTSFDAPFLWQQLQLAMRSESVGPLKPVLAQLERLNGPMAVIMLSAVKMVRDSFDSANASSSEKDGQPVQSFLTHPGTWYDLEYRLFALLIYIYPRNAAGPLLKRALSEYAKHSNSQYAGSFMLGLHNATLKAIVDHDEPTSQMLLAGLCGFDSDWNGFFLRYRITVLEFVLDYSLTKDMKDVVALDQILATLKLLKADAILAGEVQWIKELDIPIHDPA</sequence>
<accession>A0ABW4CJC3</accession>
<proteinExistence type="predicted"/>
<keyword evidence="2" id="KW-1185">Reference proteome</keyword>
<dbReference type="PANTHER" id="PTHR37038">
    <property type="entry name" value="TRANSCRIPTIONAL REGULATOR-RELATED"/>
    <property type="match status" value="1"/>
</dbReference>
<dbReference type="RefSeq" id="WP_203626536.1">
    <property type="nucleotide sequence ID" value="NZ_BOLQ01000005.1"/>
</dbReference>
<protein>
    <submittedName>
        <fullName evidence="1">Helix-turn-helix domain-containing protein</fullName>
    </submittedName>
</protein>
<evidence type="ECO:0000313" key="1">
    <source>
        <dbReference type="EMBL" id="MFD1430088.1"/>
    </source>
</evidence>
<dbReference type="CDD" id="cd00093">
    <property type="entry name" value="HTH_XRE"/>
    <property type="match status" value="1"/>
</dbReference>
<evidence type="ECO:0000313" key="2">
    <source>
        <dbReference type="Proteomes" id="UP001597196"/>
    </source>
</evidence>
<dbReference type="InterPro" id="IPR053163">
    <property type="entry name" value="HTH-type_regulator_Rgg"/>
</dbReference>
<name>A0ABW4CJC3_9LACO</name>
<comment type="caution">
    <text evidence="1">The sequence shown here is derived from an EMBL/GenBank/DDBJ whole genome shotgun (WGS) entry which is preliminary data.</text>
</comment>
<dbReference type="InterPro" id="IPR010982">
    <property type="entry name" value="Lambda_DNA-bd_dom_sf"/>
</dbReference>
<reference evidence="2" key="1">
    <citation type="journal article" date="2019" name="Int. J. Syst. Evol. Microbiol.">
        <title>The Global Catalogue of Microorganisms (GCM) 10K type strain sequencing project: providing services to taxonomists for standard genome sequencing and annotation.</title>
        <authorList>
            <consortium name="The Broad Institute Genomics Platform"/>
            <consortium name="The Broad Institute Genome Sequencing Center for Infectious Disease"/>
            <person name="Wu L."/>
            <person name="Ma J."/>
        </authorList>
    </citation>
    <scope>NUCLEOTIDE SEQUENCE [LARGE SCALE GENOMIC DNA]</scope>
    <source>
        <strain evidence="2">CCM 8980</strain>
    </source>
</reference>
<dbReference type="SUPFAM" id="SSF47413">
    <property type="entry name" value="lambda repressor-like DNA-binding domains"/>
    <property type="match status" value="1"/>
</dbReference>
<dbReference type="InterPro" id="IPR001387">
    <property type="entry name" value="Cro/C1-type_HTH"/>
</dbReference>
<dbReference type="Proteomes" id="UP001597196">
    <property type="component" value="Unassembled WGS sequence"/>
</dbReference>
<gene>
    <name evidence="1" type="ORF">ACFQ4P_07490</name>
</gene>